<accession>A0A2P2JNX5</accession>
<organism evidence="1">
    <name type="scientific">Rhizophora mucronata</name>
    <name type="common">Asiatic mangrove</name>
    <dbReference type="NCBI Taxonomy" id="61149"/>
    <lineage>
        <taxon>Eukaryota</taxon>
        <taxon>Viridiplantae</taxon>
        <taxon>Streptophyta</taxon>
        <taxon>Embryophyta</taxon>
        <taxon>Tracheophyta</taxon>
        <taxon>Spermatophyta</taxon>
        <taxon>Magnoliopsida</taxon>
        <taxon>eudicotyledons</taxon>
        <taxon>Gunneridae</taxon>
        <taxon>Pentapetalae</taxon>
        <taxon>rosids</taxon>
        <taxon>fabids</taxon>
        <taxon>Malpighiales</taxon>
        <taxon>Rhizophoraceae</taxon>
        <taxon>Rhizophora</taxon>
    </lineage>
</organism>
<name>A0A2P2JNX5_RHIMU</name>
<dbReference type="AlphaFoldDB" id="A0A2P2JNX5"/>
<dbReference type="EMBL" id="GGEC01014695">
    <property type="protein sequence ID" value="MBW95178.1"/>
    <property type="molecule type" value="Transcribed_RNA"/>
</dbReference>
<evidence type="ECO:0000313" key="1">
    <source>
        <dbReference type="EMBL" id="MBW95178.1"/>
    </source>
</evidence>
<reference evidence="1" key="1">
    <citation type="submission" date="2018-02" db="EMBL/GenBank/DDBJ databases">
        <title>Rhizophora mucronata_Transcriptome.</title>
        <authorList>
            <person name="Meera S.P."/>
            <person name="Sreeshan A."/>
            <person name="Augustine A."/>
        </authorList>
    </citation>
    <scope>NUCLEOTIDE SEQUENCE</scope>
    <source>
        <tissue evidence="1">Leaf</tissue>
    </source>
</reference>
<protein>
    <submittedName>
        <fullName evidence="1">Vegetative cell wall protein gp1-like isoform X2</fullName>
    </submittedName>
</protein>
<proteinExistence type="predicted"/>
<sequence length="123" mass="13819">MEEVVGVAEKGMEEVVEEVVGEIVEGAVKGLVVNMVVWAKKSRDSHLSDMITFCSQKTLQVLFFCPFQERAERVEELVVLEEVEVKGVEVMVATVETLEENQVFWGPEVELEMLGCQNQVQNS</sequence>